<dbReference type="Proteomes" id="UP000095300">
    <property type="component" value="Unassembled WGS sequence"/>
</dbReference>
<keyword evidence="5 8" id="KW-0472">Membrane</keyword>
<evidence type="ECO:0000256" key="3">
    <source>
        <dbReference type="ARBA" id="ARBA00022692"/>
    </source>
</evidence>
<sequence length="649" mass="75727">MSNIKFNRTDMVNVVRQLTEKQVSQKIEGKLSKFITFNMLGIMLIFFTLKVLPTENENKISSSNLTDSRSLFAQNLHMIEYSKLLQDIYEEQKFESILLVYHKQAVPDALIMAMEKLPVPKVLVTETKAAYFFRGKFNVNILAILLIDSLLDLDLMETLAITLDYMRQTRILAVVMDVEDDKEQWKQQLLLHCKSHNMTNVVLKFMNSQEDMELDHLYMLKPYPKYHWILKQHQIGFYQQHWKNMQNVSLLTFVDKAMPRAFYFKDEQGNWRINGYVARLILLFAERFNASLRMAYPLSLESPLHYSVILKNMVRRNLLDIPMVQDTSPFGSIWLNFTYVYDYDQGIFIVPCARELSTREVYTILLNVYFLGSVFVSTILLSLLHSLVDYMFDDLWQPLRLLFSDRIFPGVLGQSFAARYSTSKSLQIVYILLFIVGLYLNTQFSVEVSTLLTSPPQHRQLETMQDIMNSPLKILLHEAEAADMSPSTTNFAQTIETTSNNTYLREIRQHFNTSYCYYTSWSYWKMLTKQQQFYSHKVFCTFENLTLFPYLPWAIPLQLNSPYTEALNYLIHQVEALGFKEAWLSSTFSDLLKLKQISLRDPYVGQGPKALTTDDLFWTWILLSSGLLVSSITCLVEIFLGLYGNTEIC</sequence>
<evidence type="ECO:0000313" key="9">
    <source>
        <dbReference type="EnsemblMetazoa" id="SCAU013437-PA"/>
    </source>
</evidence>
<evidence type="ECO:0000313" key="10">
    <source>
        <dbReference type="Proteomes" id="UP000095300"/>
    </source>
</evidence>
<reference evidence="9" key="1">
    <citation type="submission" date="2020-05" db="UniProtKB">
        <authorList>
            <consortium name="EnsemblMetazoa"/>
        </authorList>
    </citation>
    <scope>IDENTIFICATION</scope>
    <source>
        <strain evidence="9">USDA</strain>
    </source>
</reference>
<feature type="transmembrane region" description="Helical" evidence="8">
    <location>
        <begin position="428"/>
        <end position="446"/>
    </location>
</feature>
<proteinExistence type="predicted"/>
<keyword evidence="4 8" id="KW-1133">Transmembrane helix</keyword>
<dbReference type="GO" id="GO:0005886">
    <property type="term" value="C:plasma membrane"/>
    <property type="evidence" value="ECO:0007669"/>
    <property type="project" value="UniProtKB-SubCell"/>
</dbReference>
<dbReference type="EnsemblMetazoa" id="SCAU013437-RA">
    <property type="protein sequence ID" value="SCAU013437-PA"/>
    <property type="gene ID" value="SCAU013437"/>
</dbReference>
<accession>A0A1I8Q321</accession>
<evidence type="ECO:0000256" key="5">
    <source>
        <dbReference type="ARBA" id="ARBA00023136"/>
    </source>
</evidence>
<evidence type="ECO:0000256" key="2">
    <source>
        <dbReference type="ARBA" id="ARBA00022475"/>
    </source>
</evidence>
<protein>
    <recommendedName>
        <fullName evidence="11">Ionotropic glutamate receptor C-terminal domain-containing protein</fullName>
    </recommendedName>
</protein>
<keyword evidence="6" id="KW-0675">Receptor</keyword>
<feature type="transmembrane region" description="Helical" evidence="8">
    <location>
        <begin position="617"/>
        <end position="643"/>
    </location>
</feature>
<evidence type="ECO:0000256" key="4">
    <source>
        <dbReference type="ARBA" id="ARBA00022989"/>
    </source>
</evidence>
<dbReference type="PANTHER" id="PTHR42643:SF41">
    <property type="entry name" value="IONOTROPIC RECEPTOR 20A-RELATED"/>
    <property type="match status" value="1"/>
</dbReference>
<evidence type="ECO:0000256" key="1">
    <source>
        <dbReference type="ARBA" id="ARBA00004651"/>
    </source>
</evidence>
<keyword evidence="2" id="KW-1003">Cell membrane</keyword>
<dbReference type="InterPro" id="IPR052192">
    <property type="entry name" value="Insect_Ionotropic_Sensory_Rcpt"/>
</dbReference>
<organism evidence="9 10">
    <name type="scientific">Stomoxys calcitrans</name>
    <name type="common">Stable fly</name>
    <name type="synonym">Conops calcitrans</name>
    <dbReference type="NCBI Taxonomy" id="35570"/>
    <lineage>
        <taxon>Eukaryota</taxon>
        <taxon>Metazoa</taxon>
        <taxon>Ecdysozoa</taxon>
        <taxon>Arthropoda</taxon>
        <taxon>Hexapoda</taxon>
        <taxon>Insecta</taxon>
        <taxon>Pterygota</taxon>
        <taxon>Neoptera</taxon>
        <taxon>Endopterygota</taxon>
        <taxon>Diptera</taxon>
        <taxon>Brachycera</taxon>
        <taxon>Muscomorpha</taxon>
        <taxon>Muscoidea</taxon>
        <taxon>Muscidae</taxon>
        <taxon>Stomoxys</taxon>
    </lineage>
</organism>
<evidence type="ECO:0000256" key="7">
    <source>
        <dbReference type="ARBA" id="ARBA00023180"/>
    </source>
</evidence>
<keyword evidence="7" id="KW-0325">Glycoprotein</keyword>
<keyword evidence="3 8" id="KW-0812">Transmembrane</keyword>
<name>A0A1I8Q321_STOCA</name>
<comment type="subcellular location">
    <subcellularLocation>
        <location evidence="1">Cell membrane</location>
        <topology evidence="1">Multi-pass membrane protein</topology>
    </subcellularLocation>
</comment>
<feature type="transmembrane region" description="Helical" evidence="8">
    <location>
        <begin position="361"/>
        <end position="384"/>
    </location>
</feature>
<evidence type="ECO:0000256" key="6">
    <source>
        <dbReference type="ARBA" id="ARBA00023170"/>
    </source>
</evidence>
<evidence type="ECO:0000256" key="8">
    <source>
        <dbReference type="SAM" id="Phobius"/>
    </source>
</evidence>
<keyword evidence="10" id="KW-1185">Reference proteome</keyword>
<dbReference type="VEuPathDB" id="VectorBase:SCAU013437"/>
<dbReference type="PANTHER" id="PTHR42643">
    <property type="entry name" value="IONOTROPIC RECEPTOR 20A-RELATED"/>
    <property type="match status" value="1"/>
</dbReference>
<dbReference type="AlphaFoldDB" id="A0A1I8Q321"/>
<evidence type="ECO:0008006" key="11">
    <source>
        <dbReference type="Google" id="ProtNLM"/>
    </source>
</evidence>